<organism evidence="1">
    <name type="scientific">marine metagenome</name>
    <dbReference type="NCBI Taxonomy" id="408172"/>
    <lineage>
        <taxon>unclassified sequences</taxon>
        <taxon>metagenomes</taxon>
        <taxon>ecological metagenomes</taxon>
    </lineage>
</organism>
<evidence type="ECO:0000313" key="1">
    <source>
        <dbReference type="EMBL" id="SVE21520.1"/>
    </source>
</evidence>
<dbReference type="EMBL" id="UINC01201947">
    <property type="protein sequence ID" value="SVE21520.1"/>
    <property type="molecule type" value="Genomic_DNA"/>
</dbReference>
<gene>
    <name evidence="1" type="ORF">METZ01_LOCUS474374</name>
</gene>
<feature type="non-terminal residue" evidence="1">
    <location>
        <position position="50"/>
    </location>
</feature>
<accession>A0A383BNW8</accession>
<sequence>MLESNQQKIYDYLDSQFIGPINGEKETLALNRNPIDLYFMGTLYPISDEQ</sequence>
<name>A0A383BNW8_9ZZZZ</name>
<reference evidence="1" key="1">
    <citation type="submission" date="2018-05" db="EMBL/GenBank/DDBJ databases">
        <authorList>
            <person name="Lanie J.A."/>
            <person name="Ng W.-L."/>
            <person name="Kazmierczak K.M."/>
            <person name="Andrzejewski T.M."/>
            <person name="Davidsen T.M."/>
            <person name="Wayne K.J."/>
            <person name="Tettelin H."/>
            <person name="Glass J.I."/>
            <person name="Rusch D."/>
            <person name="Podicherti R."/>
            <person name="Tsui H.-C.T."/>
            <person name="Winkler M.E."/>
        </authorList>
    </citation>
    <scope>NUCLEOTIDE SEQUENCE</scope>
</reference>
<dbReference type="AlphaFoldDB" id="A0A383BNW8"/>
<protein>
    <submittedName>
        <fullName evidence="1">Uncharacterized protein</fullName>
    </submittedName>
</protein>
<proteinExistence type="predicted"/>